<comment type="caution">
    <text evidence="1">The sequence shown here is derived from an EMBL/GenBank/DDBJ whole genome shotgun (WGS) entry which is preliminary data.</text>
</comment>
<reference evidence="2" key="3">
    <citation type="submission" date="2020-01" db="EMBL/GenBank/DDBJ databases">
        <authorList>
            <person name="Perkins V."/>
            <person name="Lessard M.-H."/>
            <person name="Dugat-Bony E."/>
            <person name="Frenette M."/>
            <person name="Labrie S."/>
        </authorList>
    </citation>
    <scope>NUCLEOTIDE SEQUENCE</scope>
    <source>
        <strain evidence="2">LMA-70</strain>
    </source>
</reference>
<protein>
    <submittedName>
        <fullName evidence="1">Uncharacterized protein</fullName>
    </submittedName>
</protein>
<sequence>MWSHDYCTVCDKQCSPGSMYCSDSCRLSEQSTSSVTSSDNIYSTLYYTSGRHNSLSHPTPSSGSTHANANAYSPALTTCSSVLSSPAQSIRSLEDSHKLSPLLLAQHDDDLDFTTHSSPKFTNTSLNYKRWLSSVA</sequence>
<dbReference type="AlphaFoldDB" id="A0A0J9XFG3"/>
<dbReference type="InterPro" id="IPR024368">
    <property type="entry name" value="Ecl1/2/3"/>
</dbReference>
<keyword evidence="3" id="KW-1185">Reference proteome</keyword>
<dbReference type="EMBL" id="CCBN010000012">
    <property type="protein sequence ID" value="CDO55647.1"/>
    <property type="molecule type" value="Genomic_DNA"/>
</dbReference>
<proteinExistence type="predicted"/>
<dbReference type="OrthoDB" id="4090839at2759"/>
<name>A0A0J9XFG3_GEOCN</name>
<reference evidence="2" key="2">
    <citation type="journal article" date="2020" name="Front. Microbiol.">
        <title>Phenotypic and Genetic Characterization of the Cheese Ripening Yeast Geotrichum candidum.</title>
        <authorList>
            <person name="Perkins V."/>
            <person name="Vignola S."/>
            <person name="Lessard M.H."/>
            <person name="Plante P.L."/>
            <person name="Corbeil J."/>
            <person name="Dugat-Bony E."/>
            <person name="Frenette M."/>
            <person name="Labrie S."/>
        </authorList>
    </citation>
    <scope>NUCLEOTIDE SEQUENCE</scope>
    <source>
        <strain evidence="2">LMA-70</strain>
    </source>
</reference>
<accession>A0A0J9XFG3</accession>
<dbReference type="Proteomes" id="UP000750522">
    <property type="component" value="Unassembled WGS sequence"/>
</dbReference>
<organism evidence="1 3">
    <name type="scientific">Geotrichum candidum</name>
    <name type="common">Oospora lactis</name>
    <name type="synonym">Dipodascus geotrichum</name>
    <dbReference type="NCBI Taxonomy" id="1173061"/>
    <lineage>
        <taxon>Eukaryota</taxon>
        <taxon>Fungi</taxon>
        <taxon>Dikarya</taxon>
        <taxon>Ascomycota</taxon>
        <taxon>Saccharomycotina</taxon>
        <taxon>Dipodascomycetes</taxon>
        <taxon>Dipodascales</taxon>
        <taxon>Dipodascaceae</taxon>
        <taxon>Geotrichum</taxon>
    </lineage>
</organism>
<reference evidence="1 3" key="1">
    <citation type="submission" date="2014-03" db="EMBL/GenBank/DDBJ databases">
        <authorList>
            <person name="Casaregola S."/>
        </authorList>
    </citation>
    <scope>NUCLEOTIDE SEQUENCE [LARGE SCALE GENOMIC DNA]</scope>
    <source>
        <strain evidence="1 3">CLIB 918</strain>
    </source>
</reference>
<evidence type="ECO:0000313" key="2">
    <source>
        <dbReference type="EMBL" id="KAF5100604.1"/>
    </source>
</evidence>
<dbReference type="EMBL" id="QQZK01000045">
    <property type="protein sequence ID" value="KAF5100604.1"/>
    <property type="molecule type" value="Genomic_DNA"/>
</dbReference>
<gene>
    <name evidence="1" type="ORF">BN980_GECA12s00307g</name>
    <name evidence="2" type="ORF">DV451_002489</name>
</gene>
<dbReference type="Proteomes" id="UP000242525">
    <property type="component" value="Unassembled WGS sequence"/>
</dbReference>
<evidence type="ECO:0000313" key="3">
    <source>
        <dbReference type="Proteomes" id="UP000242525"/>
    </source>
</evidence>
<dbReference type="Pfam" id="PF12855">
    <property type="entry name" value="Ecl1"/>
    <property type="match status" value="1"/>
</dbReference>
<evidence type="ECO:0000313" key="1">
    <source>
        <dbReference type="EMBL" id="CDO55647.1"/>
    </source>
</evidence>